<feature type="compositionally biased region" description="Low complexity" evidence="18">
    <location>
        <begin position="1679"/>
        <end position="1705"/>
    </location>
</feature>
<keyword evidence="8 17" id="KW-0547">Nucleotide-binding</keyword>
<accession>A0A1Q9D4T6</accession>
<feature type="transmembrane region" description="Helical" evidence="19">
    <location>
        <begin position="1023"/>
        <end position="1049"/>
    </location>
</feature>
<keyword evidence="4" id="KW-0723">Serine/threonine-protein kinase</keyword>
<evidence type="ECO:0000256" key="10">
    <source>
        <dbReference type="ARBA" id="ARBA00022781"/>
    </source>
</evidence>
<dbReference type="Pfam" id="PF10354">
    <property type="entry name" value="BMT5-like"/>
    <property type="match status" value="1"/>
</dbReference>
<dbReference type="GO" id="GO:0004674">
    <property type="term" value="F:protein serine/threonine kinase activity"/>
    <property type="evidence" value="ECO:0007669"/>
    <property type="project" value="UniProtKB-KW"/>
</dbReference>
<feature type="region of interest" description="Disordered" evidence="18">
    <location>
        <begin position="690"/>
        <end position="716"/>
    </location>
</feature>
<dbReference type="InterPro" id="IPR011009">
    <property type="entry name" value="Kinase-like_dom_sf"/>
</dbReference>
<dbReference type="GO" id="GO:0070042">
    <property type="term" value="F:rRNA (uridine-N3-)-methyltransferase activity"/>
    <property type="evidence" value="ECO:0007669"/>
    <property type="project" value="InterPro"/>
</dbReference>
<dbReference type="CDD" id="cd18175">
    <property type="entry name" value="ATP-synt_Vo_c_ATP6C_rpt1"/>
    <property type="match status" value="1"/>
</dbReference>
<dbReference type="Pfam" id="PF14381">
    <property type="entry name" value="EDR1_CTR1_ARMC3_pept"/>
    <property type="match status" value="1"/>
</dbReference>
<keyword evidence="4" id="KW-0808">Transferase</keyword>
<dbReference type="SMR" id="A0A1Q9D4T6"/>
<dbReference type="GO" id="GO:0033179">
    <property type="term" value="C:proton-transporting V-type ATPase, V0 domain"/>
    <property type="evidence" value="ECO:0007669"/>
    <property type="project" value="InterPro"/>
</dbReference>
<dbReference type="InterPro" id="IPR008271">
    <property type="entry name" value="Ser/Thr_kinase_AS"/>
</dbReference>
<dbReference type="CDD" id="cd18176">
    <property type="entry name" value="ATP-synt_Vo_c_ATP6C_rpt2"/>
    <property type="match status" value="1"/>
</dbReference>
<feature type="transmembrane region" description="Helical" evidence="19">
    <location>
        <begin position="835"/>
        <end position="861"/>
    </location>
</feature>
<feature type="domain" description="Protein kinase" evidence="20">
    <location>
        <begin position="1344"/>
        <end position="1617"/>
    </location>
</feature>
<sequence length="1789" mass="192140">MLAHGAAALWVCECGFRNRDSNVVCGGFGKLGCKKPRPQSQQEDLTQHPGLSLRADVVLTETPVSPALDVSPPDDLELKLLSLLQREPELQPPLDATDTTDSQILGNAAVQPLPSQSTPEMLEWTCQCGFRNRASNAVCGGTGRLGCGLPGPRSFQTAGAGSGSSPSPHPAKLQVAPVVHAEARTAEEPEKVLAGSGSQTTAIAGGAWVCTSCGWRNQACNDVCGGVGRLGCKAPRSGRAEEPDMMPVQEKWTCQACGAENEADQITSCSSCSIPRRLNGVVKSIGVDYGFISCPQTASAFGRDVYVSKQVLDAAFRKGRGASSGMSVSFIVWLNESGQPNASKVVPVEGGSVHEDMEFQGTVKYMSKEKGYGFIECKETFDLFSCDVYADLPVLNDCSLGQPVKFGIRLGQIGGRPQVRNLSTAGPPPEHLPATCSSLAREVLSTAWAGPVLLLGEGDFTFAAAAATIHTESKLDATVVLEEDLWQERFPNHHKVVDALKELGHSIRFGVDAKQVDCANYSMIVFNFPAVSAQEVPRDDGGKLSASGELALGFLMNARASADIGTLLVLGLWGRCDGGADTRLYGQDCHELVATALTRDGARCLEDALPGGYSRSGVYADYGFYHTYEQEGYSFRTNCIASFESSHKEWHLQACFILRVVAAASTDVEKDFVSLPEKLVEETRPIRRGVSESELKRRGPKDWAKDASAEDVESSGPVQLRSVAAKDVVDATPETQPPSRTVSPSKPVSHHAVNGIWFVVVCFIILDALKPILVTWANQSHAEGEPGFIRGTFVLVQTALSLLVGLCIAVRPSLSLSRPHFRLHPFWRSRVRRCLSMKVVVWQLPVSVCLCLSKLLLVYALGRLDAGHRSLRRSIISSQARHRHPTVLAVRSQPLDSVMQPCDPSSAFFGFMGVTSALVFANLGAAYGTAKSGVGIASMGVMRPDMIMKSIIPVVMAGVLGIYGLITAVIINGKMDAANYSAYSGYAHLGAGLTVGMSSLAAGLAIGIVGDAGVRANAQQPRLFVGMILILIFAEALGLYGLIVGLVVASTAEGKGKGLCTPYACLIAPALVGSVTQTLEDISKSTVRVFGQASLPLVGVSSALFFNRRYSLQQWCSLMAVSLGLITFYYVKAKLPKLAMLESATRLSQLFFEEGKLDVSNRLDDGFREAGAEMDPLARGVECLLVDRNEDEPLQQFVERCRKKLRKAKDEAAQAMVLALLVSDACGRSGVHASDLQARHAELVAGQRRTTGVVLLGDLLGEVAASPARNSRSRTGAALSERAILFKAVADWLGTFGCTLQRQQSALFNVVNISQMPCVVDLLFDPGGHATIFKDGPQRPDATASLARRIGRGGFGEVFHGRWAGVRVAVKEMKDSSRAPSDADVVEFLLEIAMLSQLNHPNVVRFWRGSTEMHSGSRSLLMVTEYIKQGGLSRLLHGHGGPALPDPLTLGQSLSFALDVARGVQYLHGQRILHLDLKSPNVLCAPVWTAKLCDFGLAKMRGEATYVQSTLQGVSPVWAPPEMFDGKSGGLTEKADVYSFAVIFFELLTKQVPFAEVSSAKLPAAKAAGQLPRIPNSVPADCAELILQCCAANLLGRPSMSGAAARVREIAQSHEIQLAEVKPPAALLRFDDDQERRVQEAEDAAAQTLIDVDKQRAHLRMELSELHRQIEIARKRQAAEAAEAPKNSASPSREDAAGTGATGTAPDDSWCDPFVQEVAGAKFRCALCSKLFRGPEFVKRHLEAKHRDEAKRLIEDKYFDCDVSREDALPVHHAVGTAVGRKGLGWVSP</sequence>
<evidence type="ECO:0000256" key="19">
    <source>
        <dbReference type="SAM" id="Phobius"/>
    </source>
</evidence>
<keyword evidence="4" id="KW-0418">Kinase</keyword>
<feature type="transmembrane region" description="Helical" evidence="19">
    <location>
        <begin position="1112"/>
        <end position="1131"/>
    </location>
</feature>
<evidence type="ECO:0000256" key="8">
    <source>
        <dbReference type="ARBA" id="ARBA00022741"/>
    </source>
</evidence>
<evidence type="ECO:0000256" key="2">
    <source>
        <dbReference type="ARBA" id="ARBA00007296"/>
    </source>
</evidence>
<evidence type="ECO:0000313" key="23">
    <source>
        <dbReference type="Proteomes" id="UP000186817"/>
    </source>
</evidence>
<evidence type="ECO:0000256" key="6">
    <source>
        <dbReference type="ARBA" id="ARBA00022692"/>
    </source>
</evidence>
<dbReference type="Pfam" id="PF04959">
    <property type="entry name" value="ARS2"/>
    <property type="match status" value="1"/>
</dbReference>
<evidence type="ECO:0000256" key="14">
    <source>
        <dbReference type="ARBA" id="ARBA00023065"/>
    </source>
</evidence>
<comment type="similarity">
    <text evidence="2">Belongs to the V-ATPase proteolipid subunit family.</text>
</comment>
<keyword evidence="10" id="KW-0375">Hydrogen ion transport</keyword>
<keyword evidence="3" id="KW-0813">Transport</keyword>
<comment type="caution">
    <text evidence="22">The sequence shown here is derived from an EMBL/GenBank/DDBJ whole genome shotgun (WGS) entry which is preliminary data.</text>
</comment>
<dbReference type="Gene3D" id="2.40.50.140">
    <property type="entry name" value="Nucleic acid-binding proteins"/>
    <property type="match status" value="1"/>
</dbReference>
<dbReference type="Pfam" id="PF00137">
    <property type="entry name" value="ATP-synt_C"/>
    <property type="match status" value="2"/>
</dbReference>
<dbReference type="InterPro" id="IPR007042">
    <property type="entry name" value="SERRATE/Ars2_C"/>
</dbReference>
<dbReference type="InterPro" id="IPR051681">
    <property type="entry name" value="Ser/Thr_Kinases-Pseudokinases"/>
</dbReference>
<evidence type="ECO:0000256" key="5">
    <source>
        <dbReference type="ARBA" id="ARBA00022554"/>
    </source>
</evidence>
<dbReference type="InterPro" id="IPR012340">
    <property type="entry name" value="NA-bd_OB-fold"/>
</dbReference>
<feature type="compositionally biased region" description="Polar residues" evidence="18">
    <location>
        <begin position="733"/>
        <end position="746"/>
    </location>
</feature>
<dbReference type="GO" id="GO:0005774">
    <property type="term" value="C:vacuolar membrane"/>
    <property type="evidence" value="ECO:0007669"/>
    <property type="project" value="UniProtKB-SubCell"/>
</dbReference>
<dbReference type="GO" id="GO:0008270">
    <property type="term" value="F:zinc ion binding"/>
    <property type="evidence" value="ECO:0007669"/>
    <property type="project" value="UniProtKB-KW"/>
</dbReference>
<dbReference type="FunFam" id="1.20.120.610:FF:000003">
    <property type="entry name" value="V-type proton ATPase proteolipid subunit"/>
    <property type="match status" value="1"/>
</dbReference>
<evidence type="ECO:0000256" key="3">
    <source>
        <dbReference type="ARBA" id="ARBA00022448"/>
    </source>
</evidence>
<keyword evidence="6 19" id="KW-0812">Transmembrane</keyword>
<keyword evidence="23" id="KW-1185">Reference proteome</keyword>
<dbReference type="GO" id="GO:0070475">
    <property type="term" value="P:rRNA base methylation"/>
    <property type="evidence" value="ECO:0007669"/>
    <property type="project" value="InterPro"/>
</dbReference>
<evidence type="ECO:0000256" key="16">
    <source>
        <dbReference type="PROSITE-ProRule" id="PRU00042"/>
    </source>
</evidence>
<evidence type="ECO:0000256" key="12">
    <source>
        <dbReference type="ARBA" id="ARBA00022840"/>
    </source>
</evidence>
<dbReference type="InterPro" id="IPR001876">
    <property type="entry name" value="Znf_RanBP2"/>
</dbReference>
<keyword evidence="13 19" id="KW-1133">Transmembrane helix</keyword>
<dbReference type="InterPro" id="IPR001245">
    <property type="entry name" value="Ser-Thr/Tyr_kinase_cat_dom"/>
</dbReference>
<evidence type="ECO:0000256" key="9">
    <source>
        <dbReference type="ARBA" id="ARBA00022771"/>
    </source>
</evidence>
<keyword evidence="11" id="KW-0862">Zinc</keyword>
<dbReference type="EMBL" id="LSRX01000727">
    <property type="protein sequence ID" value="OLP90124.1"/>
    <property type="molecule type" value="Genomic_DNA"/>
</dbReference>
<dbReference type="InterPro" id="IPR055164">
    <property type="entry name" value="EDR1/CTR1/ARMC3-like_pept-like"/>
</dbReference>
<dbReference type="PROSITE" id="PS50157">
    <property type="entry name" value="ZINC_FINGER_C2H2_2"/>
    <property type="match status" value="1"/>
</dbReference>
<dbReference type="PROSITE" id="PS00107">
    <property type="entry name" value="PROTEIN_KINASE_ATP"/>
    <property type="match status" value="1"/>
</dbReference>
<feature type="transmembrane region" description="Helical" evidence="19">
    <location>
        <begin position="991"/>
        <end position="1011"/>
    </location>
</feature>
<gene>
    <name evidence="22" type="primary">VAP</name>
    <name evidence="22" type="ORF">AK812_SmicGene28341</name>
</gene>
<dbReference type="GO" id="GO:0005524">
    <property type="term" value="F:ATP binding"/>
    <property type="evidence" value="ECO:0007669"/>
    <property type="project" value="UniProtKB-UniRule"/>
</dbReference>
<dbReference type="OrthoDB" id="443632at2759"/>
<feature type="transmembrane region" description="Helical" evidence="19">
    <location>
        <begin position="1086"/>
        <end position="1106"/>
    </location>
</feature>
<dbReference type="InterPro" id="IPR019446">
    <property type="entry name" value="BMT5-like"/>
</dbReference>
<dbReference type="Gene3D" id="3.30.200.20">
    <property type="entry name" value="Phosphorylase Kinase, domain 1"/>
    <property type="match status" value="1"/>
</dbReference>
<dbReference type="SMART" id="SM00220">
    <property type="entry name" value="S_TKc"/>
    <property type="match status" value="1"/>
</dbReference>
<dbReference type="InterPro" id="IPR000245">
    <property type="entry name" value="ATPase_proteolipid_csu"/>
</dbReference>
<dbReference type="InterPro" id="IPR002379">
    <property type="entry name" value="ATPase_proteolipid_c-like_dom"/>
</dbReference>
<keyword evidence="14" id="KW-0406">Ion transport</keyword>
<evidence type="ECO:0000256" key="1">
    <source>
        <dbReference type="ARBA" id="ARBA00004128"/>
    </source>
</evidence>
<feature type="compositionally biased region" description="Basic and acidic residues" evidence="18">
    <location>
        <begin position="690"/>
        <end position="708"/>
    </location>
</feature>
<dbReference type="PROSITE" id="PS50011">
    <property type="entry name" value="PROTEIN_KINASE_DOM"/>
    <property type="match status" value="1"/>
</dbReference>
<keyword evidence="5" id="KW-0926">Vacuole</keyword>
<feature type="region of interest" description="Disordered" evidence="18">
    <location>
        <begin position="1674"/>
        <end position="1709"/>
    </location>
</feature>
<evidence type="ECO:0000313" key="22">
    <source>
        <dbReference type="EMBL" id="OLP90124.1"/>
    </source>
</evidence>
<dbReference type="SMART" id="SM00547">
    <property type="entry name" value="ZnF_RBZ"/>
    <property type="match status" value="4"/>
</dbReference>
<dbReference type="GO" id="GO:0046961">
    <property type="term" value="F:proton-transporting ATPase activity, rotational mechanism"/>
    <property type="evidence" value="ECO:0007669"/>
    <property type="project" value="InterPro"/>
</dbReference>
<reference evidence="22 23" key="1">
    <citation type="submission" date="2016-02" db="EMBL/GenBank/DDBJ databases">
        <title>Genome analysis of coral dinoflagellate symbionts highlights evolutionary adaptations to a symbiotic lifestyle.</title>
        <authorList>
            <person name="Aranda M."/>
            <person name="Li Y."/>
            <person name="Liew Y.J."/>
            <person name="Baumgarten S."/>
            <person name="Simakov O."/>
            <person name="Wilson M."/>
            <person name="Piel J."/>
            <person name="Ashoor H."/>
            <person name="Bougouffa S."/>
            <person name="Bajic V.B."/>
            <person name="Ryu T."/>
            <person name="Ravasi T."/>
            <person name="Bayer T."/>
            <person name="Micklem G."/>
            <person name="Kim H."/>
            <person name="Bhak J."/>
            <person name="Lajeunesse T.C."/>
            <person name="Voolstra C.R."/>
        </authorList>
    </citation>
    <scope>NUCLEOTIDE SEQUENCE [LARGE SCALE GENOMIC DNA]</scope>
    <source>
        <strain evidence="22 23">CCMP2467</strain>
    </source>
</reference>
<dbReference type="Proteomes" id="UP000186817">
    <property type="component" value="Unassembled WGS sequence"/>
</dbReference>
<feature type="binding site" evidence="17">
    <location>
        <position position="1371"/>
    </location>
    <ligand>
        <name>ATP</name>
        <dbReference type="ChEBI" id="CHEBI:30616"/>
    </ligand>
</feature>
<dbReference type="InterPro" id="IPR000719">
    <property type="entry name" value="Prot_kinase_dom"/>
</dbReference>
<dbReference type="Pfam" id="PF07714">
    <property type="entry name" value="PK_Tyr_Ser-Thr"/>
    <property type="match status" value="1"/>
</dbReference>
<evidence type="ECO:0000256" key="11">
    <source>
        <dbReference type="ARBA" id="ARBA00022833"/>
    </source>
</evidence>
<comment type="subcellular location">
    <subcellularLocation>
        <location evidence="1">Vacuole membrane</location>
        <topology evidence="1">Multi-pass membrane protein</topology>
    </subcellularLocation>
</comment>
<evidence type="ECO:0000256" key="4">
    <source>
        <dbReference type="ARBA" id="ARBA00022527"/>
    </source>
</evidence>
<proteinExistence type="inferred from homology"/>
<feature type="transmembrane region" description="Helical" evidence="19">
    <location>
        <begin position="951"/>
        <end position="971"/>
    </location>
</feature>
<dbReference type="InterPro" id="IPR011555">
    <property type="entry name" value="ATPase_proteolipid_su_C_euk"/>
</dbReference>
<evidence type="ECO:0000259" key="20">
    <source>
        <dbReference type="PROSITE" id="PS50011"/>
    </source>
</evidence>
<feature type="transmembrane region" description="Helical" evidence="19">
    <location>
        <begin position="907"/>
        <end position="930"/>
    </location>
</feature>
<keyword evidence="15 19" id="KW-0472">Membrane</keyword>
<dbReference type="PROSITE" id="PS00108">
    <property type="entry name" value="PROTEIN_KINASE_ST"/>
    <property type="match status" value="1"/>
</dbReference>
<feature type="domain" description="C2H2-type" evidence="21">
    <location>
        <begin position="1723"/>
        <end position="1751"/>
    </location>
</feature>
<dbReference type="InterPro" id="IPR013087">
    <property type="entry name" value="Znf_C2H2_type"/>
</dbReference>
<evidence type="ECO:0000256" key="17">
    <source>
        <dbReference type="PROSITE-ProRule" id="PRU10141"/>
    </source>
</evidence>
<dbReference type="PRINTS" id="PR00122">
    <property type="entry name" value="VACATPASE"/>
</dbReference>
<evidence type="ECO:0000256" key="13">
    <source>
        <dbReference type="ARBA" id="ARBA00022989"/>
    </source>
</evidence>
<name>A0A1Q9D4T6_SYMMI</name>
<evidence type="ECO:0000256" key="7">
    <source>
        <dbReference type="ARBA" id="ARBA00022723"/>
    </source>
</evidence>
<dbReference type="InterPro" id="IPR017441">
    <property type="entry name" value="Protein_kinase_ATP_BS"/>
</dbReference>
<feature type="region of interest" description="Disordered" evidence="18">
    <location>
        <begin position="728"/>
        <end position="748"/>
    </location>
</feature>
<evidence type="ECO:0000256" key="15">
    <source>
        <dbReference type="ARBA" id="ARBA00023136"/>
    </source>
</evidence>
<organism evidence="22 23">
    <name type="scientific">Symbiodinium microadriaticum</name>
    <name type="common">Dinoflagellate</name>
    <name type="synonym">Zooxanthella microadriatica</name>
    <dbReference type="NCBI Taxonomy" id="2951"/>
    <lineage>
        <taxon>Eukaryota</taxon>
        <taxon>Sar</taxon>
        <taxon>Alveolata</taxon>
        <taxon>Dinophyceae</taxon>
        <taxon>Suessiales</taxon>
        <taxon>Symbiodiniaceae</taxon>
        <taxon>Symbiodinium</taxon>
    </lineage>
</organism>
<keyword evidence="7" id="KW-0479">Metal-binding</keyword>
<dbReference type="InterPro" id="IPR035921">
    <property type="entry name" value="F/V-ATP_Csub_sf"/>
</dbReference>
<dbReference type="NCBIfam" id="TIGR01100">
    <property type="entry name" value="V_ATP_synt_C"/>
    <property type="match status" value="1"/>
</dbReference>
<dbReference type="Gene3D" id="1.10.510.10">
    <property type="entry name" value="Transferase(Phosphotransferase) domain 1"/>
    <property type="match status" value="1"/>
</dbReference>
<dbReference type="PANTHER" id="PTHR44329:SF298">
    <property type="entry name" value="MIXED LINEAGE KINASE DOMAIN-LIKE PROTEIN"/>
    <property type="match status" value="1"/>
</dbReference>
<dbReference type="PANTHER" id="PTHR44329">
    <property type="entry name" value="SERINE/THREONINE-PROTEIN KINASE TNNI3K-RELATED"/>
    <property type="match status" value="1"/>
</dbReference>
<feature type="transmembrane region" description="Helical" evidence="19">
    <location>
        <begin position="793"/>
        <end position="814"/>
    </location>
</feature>
<evidence type="ECO:0000259" key="21">
    <source>
        <dbReference type="PROSITE" id="PS50157"/>
    </source>
</evidence>
<dbReference type="SUPFAM" id="SSF81333">
    <property type="entry name" value="F1F0 ATP synthase subunit C"/>
    <property type="match status" value="1"/>
</dbReference>
<evidence type="ECO:0000256" key="18">
    <source>
        <dbReference type="SAM" id="MobiDB-lite"/>
    </source>
</evidence>
<protein>
    <submittedName>
        <fullName evidence="22">V-type proton ATPase 16 kDa proteolipid subunit</fullName>
    </submittedName>
</protein>
<dbReference type="Gene3D" id="1.20.120.610">
    <property type="entry name" value="lithium bound rotor ring of v- atpase"/>
    <property type="match status" value="1"/>
</dbReference>
<dbReference type="PROSITE" id="PS00028">
    <property type="entry name" value="ZINC_FINGER_C2H2_1"/>
    <property type="match status" value="1"/>
</dbReference>
<keyword evidence="9 16" id="KW-0863">Zinc-finger</keyword>
<keyword evidence="12 17" id="KW-0067">ATP-binding</keyword>
<dbReference type="SUPFAM" id="SSF56112">
    <property type="entry name" value="Protein kinase-like (PK-like)"/>
    <property type="match status" value="1"/>
</dbReference>